<sequence>MKGGNYIKNKRGLWGYKFILLLVAFAWGSSYSASKEALDILPPFSLLFMRFFPPTAVLALLFAKRLAGIQRVDMRRGALIGLFMFGGFAFLLTGLVYLPASKQSFIVSSYVLLVPFLSMAVNRTSISKAERIAVVFIFLGLFIMSFDVRTGFQIGDLLSVLSAFCYAAHVVSIERFSHDSDPIVLSLVQFSVVSILSLAVSLVFERKGLCFANMIEVHRPLLYLSLVSTLFAFVAQNIVQKKVSSTETALILTTELLFAPLVAVIYLGEALSLRVMLGGTLILLSVLVSQVQKAMHLQ</sequence>
<protein>
    <submittedName>
        <fullName evidence="9">DMT family transporter</fullName>
    </submittedName>
</protein>
<evidence type="ECO:0000313" key="9">
    <source>
        <dbReference type="EMBL" id="MFC4805436.1"/>
    </source>
</evidence>
<evidence type="ECO:0000256" key="5">
    <source>
        <dbReference type="ARBA" id="ARBA00022989"/>
    </source>
</evidence>
<feature type="transmembrane region" description="Helical" evidence="7">
    <location>
        <begin position="129"/>
        <end position="146"/>
    </location>
</feature>
<feature type="transmembrane region" description="Helical" evidence="7">
    <location>
        <begin position="48"/>
        <end position="67"/>
    </location>
</feature>
<feature type="transmembrane region" description="Helical" evidence="7">
    <location>
        <begin position="273"/>
        <end position="291"/>
    </location>
</feature>
<keyword evidence="10" id="KW-1185">Reference proteome</keyword>
<dbReference type="InterPro" id="IPR051258">
    <property type="entry name" value="Diverse_Substrate_Transporter"/>
</dbReference>
<feature type="transmembrane region" description="Helical" evidence="7">
    <location>
        <begin position="248"/>
        <end position="267"/>
    </location>
</feature>
<evidence type="ECO:0000259" key="8">
    <source>
        <dbReference type="Pfam" id="PF00892"/>
    </source>
</evidence>
<proteinExistence type="inferred from homology"/>
<feature type="transmembrane region" description="Helical" evidence="7">
    <location>
        <begin position="220"/>
        <end position="239"/>
    </location>
</feature>
<accession>A0ABV9QPQ6</accession>
<evidence type="ECO:0000256" key="2">
    <source>
        <dbReference type="ARBA" id="ARBA00007362"/>
    </source>
</evidence>
<dbReference type="InterPro" id="IPR037185">
    <property type="entry name" value="EmrE-like"/>
</dbReference>
<gene>
    <name evidence="9" type="ORF">ACFO4R_10125</name>
</gene>
<dbReference type="Proteomes" id="UP001595916">
    <property type="component" value="Unassembled WGS sequence"/>
</dbReference>
<dbReference type="SUPFAM" id="SSF103481">
    <property type="entry name" value="Multidrug resistance efflux transporter EmrE"/>
    <property type="match status" value="2"/>
</dbReference>
<dbReference type="Pfam" id="PF00892">
    <property type="entry name" value="EamA"/>
    <property type="match status" value="2"/>
</dbReference>
<keyword evidence="5 7" id="KW-1133">Transmembrane helix</keyword>
<feature type="transmembrane region" description="Helical" evidence="7">
    <location>
        <begin position="183"/>
        <end position="204"/>
    </location>
</feature>
<dbReference type="RefSeq" id="WP_379788997.1">
    <property type="nucleotide sequence ID" value="NZ_JBHSHL010000050.1"/>
</dbReference>
<reference evidence="10" key="1">
    <citation type="journal article" date="2019" name="Int. J. Syst. Evol. Microbiol.">
        <title>The Global Catalogue of Microorganisms (GCM) 10K type strain sequencing project: providing services to taxonomists for standard genome sequencing and annotation.</title>
        <authorList>
            <consortium name="The Broad Institute Genomics Platform"/>
            <consortium name="The Broad Institute Genome Sequencing Center for Infectious Disease"/>
            <person name="Wu L."/>
            <person name="Ma J."/>
        </authorList>
    </citation>
    <scope>NUCLEOTIDE SEQUENCE [LARGE SCALE GENOMIC DNA]</scope>
    <source>
        <strain evidence="10">CCUG 46385</strain>
    </source>
</reference>
<evidence type="ECO:0000256" key="4">
    <source>
        <dbReference type="ARBA" id="ARBA00022692"/>
    </source>
</evidence>
<evidence type="ECO:0000256" key="6">
    <source>
        <dbReference type="ARBA" id="ARBA00023136"/>
    </source>
</evidence>
<evidence type="ECO:0000256" key="3">
    <source>
        <dbReference type="ARBA" id="ARBA00022475"/>
    </source>
</evidence>
<name>A0ABV9QPQ6_9FIRM</name>
<evidence type="ECO:0000313" key="10">
    <source>
        <dbReference type="Proteomes" id="UP001595916"/>
    </source>
</evidence>
<comment type="similarity">
    <text evidence="2">Belongs to the EamA transporter family.</text>
</comment>
<feature type="transmembrane region" description="Helical" evidence="7">
    <location>
        <begin position="104"/>
        <end position="122"/>
    </location>
</feature>
<feature type="domain" description="EamA" evidence="8">
    <location>
        <begin position="18"/>
        <end position="145"/>
    </location>
</feature>
<dbReference type="EMBL" id="JBHSHL010000050">
    <property type="protein sequence ID" value="MFC4805436.1"/>
    <property type="molecule type" value="Genomic_DNA"/>
</dbReference>
<feature type="transmembrane region" description="Helical" evidence="7">
    <location>
        <begin position="79"/>
        <end position="98"/>
    </location>
</feature>
<feature type="domain" description="EamA" evidence="8">
    <location>
        <begin position="154"/>
        <end position="288"/>
    </location>
</feature>
<dbReference type="PANTHER" id="PTHR42920:SF5">
    <property type="entry name" value="EAMA DOMAIN-CONTAINING PROTEIN"/>
    <property type="match status" value="1"/>
</dbReference>
<dbReference type="PANTHER" id="PTHR42920">
    <property type="entry name" value="OS03G0707200 PROTEIN-RELATED"/>
    <property type="match status" value="1"/>
</dbReference>
<comment type="subcellular location">
    <subcellularLocation>
        <location evidence="1">Cell membrane</location>
        <topology evidence="1">Multi-pass membrane protein</topology>
    </subcellularLocation>
</comment>
<evidence type="ECO:0000256" key="1">
    <source>
        <dbReference type="ARBA" id="ARBA00004651"/>
    </source>
</evidence>
<comment type="caution">
    <text evidence="9">The sequence shown here is derived from an EMBL/GenBank/DDBJ whole genome shotgun (WGS) entry which is preliminary data.</text>
</comment>
<keyword evidence="3" id="KW-1003">Cell membrane</keyword>
<evidence type="ECO:0000256" key="7">
    <source>
        <dbReference type="SAM" id="Phobius"/>
    </source>
</evidence>
<keyword evidence="6 7" id="KW-0472">Membrane</keyword>
<organism evidence="9 10">
    <name type="scientific">Filifactor villosus</name>
    <dbReference type="NCBI Taxonomy" id="29374"/>
    <lineage>
        <taxon>Bacteria</taxon>
        <taxon>Bacillati</taxon>
        <taxon>Bacillota</taxon>
        <taxon>Clostridia</taxon>
        <taxon>Peptostreptococcales</taxon>
        <taxon>Filifactoraceae</taxon>
        <taxon>Filifactor</taxon>
    </lineage>
</organism>
<keyword evidence="4 7" id="KW-0812">Transmembrane</keyword>
<dbReference type="InterPro" id="IPR000620">
    <property type="entry name" value="EamA_dom"/>
</dbReference>